<comment type="caution">
    <text evidence="1">The sequence shown here is derived from an EMBL/GenBank/DDBJ whole genome shotgun (WGS) entry which is preliminary data.</text>
</comment>
<dbReference type="Proteomes" id="UP000190064">
    <property type="component" value="Unassembled WGS sequence"/>
</dbReference>
<evidence type="ECO:0000313" key="2">
    <source>
        <dbReference type="Proteomes" id="UP000190064"/>
    </source>
</evidence>
<proteinExistence type="predicted"/>
<name>A0A1T1HAJ5_OCELI</name>
<dbReference type="EMBL" id="MTSD02000004">
    <property type="protein sequence ID" value="OOV86853.1"/>
    <property type="molecule type" value="Genomic_DNA"/>
</dbReference>
<evidence type="ECO:0000313" key="1">
    <source>
        <dbReference type="EMBL" id="OOV86853.1"/>
    </source>
</evidence>
<reference evidence="1" key="1">
    <citation type="submission" date="2017-02" db="EMBL/GenBank/DDBJ databases">
        <title>Draft Genome Sequence of the Salt Water Bacterium Oceanospirillum linum ATCC 11336.</title>
        <authorList>
            <person name="Trachtenberg A.M."/>
            <person name="Carney J.G."/>
            <person name="Linnane J.D."/>
            <person name="Rheaume B.A."/>
            <person name="Pitts N.L."/>
            <person name="Mykles D.L."/>
            <person name="Maclea K.S."/>
        </authorList>
    </citation>
    <scope>NUCLEOTIDE SEQUENCE [LARGE SCALE GENOMIC DNA]</scope>
    <source>
        <strain evidence="1">ATCC 11336</strain>
    </source>
</reference>
<organism evidence="1 2">
    <name type="scientific">Oceanospirillum linum</name>
    <dbReference type="NCBI Taxonomy" id="966"/>
    <lineage>
        <taxon>Bacteria</taxon>
        <taxon>Pseudomonadati</taxon>
        <taxon>Pseudomonadota</taxon>
        <taxon>Gammaproteobacteria</taxon>
        <taxon>Oceanospirillales</taxon>
        <taxon>Oceanospirillaceae</taxon>
        <taxon>Oceanospirillum</taxon>
    </lineage>
</organism>
<keyword evidence="2" id="KW-1185">Reference proteome</keyword>
<protein>
    <submittedName>
        <fullName evidence="1">Uncharacterized protein</fullName>
    </submittedName>
</protein>
<sequence length="73" mass="8178">MSIQEIAVSNSQKKKIQKSIKDESVLIVDDNGDLAVQVITYELYKQKSRATPLEDILGEGTLNPDAEYYVFSV</sequence>
<dbReference type="AlphaFoldDB" id="A0A1T1HAJ5"/>
<accession>A0A1T1HAJ5</accession>
<gene>
    <name evidence="1" type="ORF">BTA35_0211175</name>
</gene>
<dbReference type="RefSeq" id="WP_078319904.1">
    <property type="nucleotide sequence ID" value="NZ_FXTS01000005.1"/>
</dbReference>